<protein>
    <submittedName>
        <fullName evidence="2">Uncharacterized protein</fullName>
    </submittedName>
</protein>
<dbReference type="EMBL" id="HBUF01349722">
    <property type="protein sequence ID" value="CAG6712781.1"/>
    <property type="molecule type" value="Transcribed_RNA"/>
</dbReference>
<name>A0A8D8VLP4_9HEMI</name>
<feature type="signal peptide" evidence="1">
    <location>
        <begin position="1"/>
        <end position="18"/>
    </location>
</feature>
<dbReference type="AlphaFoldDB" id="A0A8D8VLP4"/>
<proteinExistence type="predicted"/>
<evidence type="ECO:0000313" key="2">
    <source>
        <dbReference type="EMBL" id="CAG6628307.1"/>
    </source>
</evidence>
<sequence>MGFAMFGLSIALIFAVLSQNLLIESANIPPGKKVVYEKVQVFNSIGTLICIPTNNTAWCKTLNLTKATDPALCGTSYSGAGSFSANNEGACKEGGYCDLQLTLSDPFSAEVVCAATIVGGVKCTCYVYGPM</sequence>
<keyword evidence="1" id="KW-0732">Signal</keyword>
<organism evidence="2">
    <name type="scientific">Cacopsylla melanoneura</name>
    <dbReference type="NCBI Taxonomy" id="428564"/>
    <lineage>
        <taxon>Eukaryota</taxon>
        <taxon>Metazoa</taxon>
        <taxon>Ecdysozoa</taxon>
        <taxon>Arthropoda</taxon>
        <taxon>Hexapoda</taxon>
        <taxon>Insecta</taxon>
        <taxon>Pterygota</taxon>
        <taxon>Neoptera</taxon>
        <taxon>Paraneoptera</taxon>
        <taxon>Hemiptera</taxon>
        <taxon>Sternorrhyncha</taxon>
        <taxon>Psylloidea</taxon>
        <taxon>Psyllidae</taxon>
        <taxon>Psyllinae</taxon>
        <taxon>Cacopsylla</taxon>
    </lineage>
</organism>
<accession>A0A8D8VLP4</accession>
<feature type="chain" id="PRO_5036262299" evidence="1">
    <location>
        <begin position="19"/>
        <end position="131"/>
    </location>
</feature>
<dbReference type="EMBL" id="HBUF01067818">
    <property type="protein sequence ID" value="CAG6628307.1"/>
    <property type="molecule type" value="Transcribed_RNA"/>
</dbReference>
<reference evidence="2" key="1">
    <citation type="submission" date="2021-05" db="EMBL/GenBank/DDBJ databases">
        <authorList>
            <person name="Alioto T."/>
            <person name="Alioto T."/>
            <person name="Gomez Garrido J."/>
        </authorList>
    </citation>
    <scope>NUCLEOTIDE SEQUENCE</scope>
</reference>
<evidence type="ECO:0000256" key="1">
    <source>
        <dbReference type="SAM" id="SignalP"/>
    </source>
</evidence>